<comment type="similarity">
    <text evidence="3">Belongs to the peptidase M24B family.</text>
</comment>
<dbReference type="AlphaFoldDB" id="A0A1V4QEP8"/>
<dbReference type="SUPFAM" id="SSF53092">
    <property type="entry name" value="Creatinase/prolidase N-terminal domain"/>
    <property type="match status" value="1"/>
</dbReference>
<dbReference type="PANTHER" id="PTHR46112">
    <property type="entry name" value="AMINOPEPTIDASE"/>
    <property type="match status" value="1"/>
</dbReference>
<dbReference type="InterPro" id="IPR000587">
    <property type="entry name" value="Creatinase_N"/>
</dbReference>
<dbReference type="SUPFAM" id="SSF55920">
    <property type="entry name" value="Creatinase/aminopeptidase"/>
    <property type="match status" value="1"/>
</dbReference>
<dbReference type="InterPro" id="IPR050659">
    <property type="entry name" value="Peptidase_M24B"/>
</dbReference>
<dbReference type="Pfam" id="PF01321">
    <property type="entry name" value="Creatinase_N"/>
    <property type="match status" value="1"/>
</dbReference>
<proteinExistence type="inferred from homology"/>
<dbReference type="PANTHER" id="PTHR46112:SF2">
    <property type="entry name" value="XAA-PRO AMINOPEPTIDASE P-RELATED"/>
    <property type="match status" value="1"/>
</dbReference>
<gene>
    <name evidence="6" type="ORF">BXT86_04480</name>
</gene>
<dbReference type="Pfam" id="PF00557">
    <property type="entry name" value="Peptidase_M24"/>
    <property type="match status" value="1"/>
</dbReference>
<reference evidence="7" key="1">
    <citation type="submission" date="2017-01" db="EMBL/GenBank/DDBJ databases">
        <title>Novel pathways for hydrocarbon cycling and metabolic interdependencies in hydrothermal sediment communities.</title>
        <authorList>
            <person name="Dombrowski N."/>
            <person name="Seitz K."/>
            <person name="Teske A."/>
            <person name="Baker B."/>
        </authorList>
    </citation>
    <scope>NUCLEOTIDE SEQUENCE [LARGE SCALE GENOMIC DNA]</scope>
</reference>
<sequence length="359" mass="40983">MDYQERLQKLRRESTGIDCLFFVPGVNLYYLTGLKVSGSERLFLFGVLPSARTFMIAPSFEIGRFRSTIELDTVFSYRDDQGPLSAIKQALKRYSIKKIGVEFKYMKLWELEWLKQAVPKLQIIDLSDTIKKLRIRKCPEEIRQLRKSAYIADRAMAQARNEIRPGVTESRIEGVISEVVKSRRADGFAAVASGPRTALPHARTTDRIIREGDLVWIDLVVYYNSYVADITRTFFVGRPDPQLLEVYKTVMIAQRRARTKTVPGMTAGEVDTLARSYIDQQGYRDYFIHRTGHGIGLEVHEEPYIVENNLVKLEQGMAFTIEPGIYLPDRGGVRIEDSVVVTEEGVESLTKFSRGINII</sequence>
<dbReference type="GO" id="GO:0016787">
    <property type="term" value="F:hydrolase activity"/>
    <property type="evidence" value="ECO:0007669"/>
    <property type="project" value="UniProtKB-KW"/>
</dbReference>
<dbReference type="GO" id="GO:0046872">
    <property type="term" value="F:metal ion binding"/>
    <property type="evidence" value="ECO:0007669"/>
    <property type="project" value="UniProtKB-KW"/>
</dbReference>
<dbReference type="InterPro" id="IPR029149">
    <property type="entry name" value="Creatin/AminoP/Spt16_N"/>
</dbReference>
<dbReference type="InterPro" id="IPR001131">
    <property type="entry name" value="Peptidase_M24B_aminopep-P_CS"/>
</dbReference>
<evidence type="ECO:0000256" key="3">
    <source>
        <dbReference type="RuleBase" id="RU000590"/>
    </source>
</evidence>
<evidence type="ECO:0000313" key="6">
    <source>
        <dbReference type="EMBL" id="OPX17814.1"/>
    </source>
</evidence>
<evidence type="ECO:0008006" key="8">
    <source>
        <dbReference type="Google" id="ProtNLM"/>
    </source>
</evidence>
<dbReference type="InterPro" id="IPR000994">
    <property type="entry name" value="Pept_M24"/>
</dbReference>
<evidence type="ECO:0000256" key="1">
    <source>
        <dbReference type="ARBA" id="ARBA00022723"/>
    </source>
</evidence>
<feature type="domain" description="Creatinase N-terminal" evidence="5">
    <location>
        <begin position="6"/>
        <end position="135"/>
    </location>
</feature>
<evidence type="ECO:0000259" key="4">
    <source>
        <dbReference type="Pfam" id="PF00557"/>
    </source>
</evidence>
<keyword evidence="2" id="KW-0378">Hydrolase</keyword>
<dbReference type="Proteomes" id="UP000191663">
    <property type="component" value="Unassembled WGS sequence"/>
</dbReference>
<protein>
    <recommendedName>
        <fullName evidence="8">Aminopeptidase P family protein</fullName>
    </recommendedName>
</protein>
<dbReference type="Gene3D" id="3.90.230.10">
    <property type="entry name" value="Creatinase/methionine aminopeptidase superfamily"/>
    <property type="match status" value="1"/>
</dbReference>
<feature type="domain" description="Peptidase M24" evidence="4">
    <location>
        <begin position="144"/>
        <end position="343"/>
    </location>
</feature>
<dbReference type="Gene3D" id="3.40.350.10">
    <property type="entry name" value="Creatinase/prolidase N-terminal domain"/>
    <property type="match status" value="1"/>
</dbReference>
<evidence type="ECO:0000256" key="2">
    <source>
        <dbReference type="ARBA" id="ARBA00022801"/>
    </source>
</evidence>
<keyword evidence="1 3" id="KW-0479">Metal-binding</keyword>
<comment type="caution">
    <text evidence="6">The sequence shown here is derived from an EMBL/GenBank/DDBJ whole genome shotgun (WGS) entry which is preliminary data.</text>
</comment>
<name>A0A1V4QEP8_UNCW3</name>
<accession>A0A1V4QEP8</accession>
<dbReference type="EMBL" id="MUKB01000074">
    <property type="protein sequence ID" value="OPX17814.1"/>
    <property type="molecule type" value="Genomic_DNA"/>
</dbReference>
<dbReference type="CDD" id="cd01092">
    <property type="entry name" value="APP-like"/>
    <property type="match status" value="1"/>
</dbReference>
<dbReference type="InterPro" id="IPR036005">
    <property type="entry name" value="Creatinase/aminopeptidase-like"/>
</dbReference>
<evidence type="ECO:0000313" key="7">
    <source>
        <dbReference type="Proteomes" id="UP000191663"/>
    </source>
</evidence>
<organism evidence="6 7">
    <name type="scientific">candidate division WOR-3 bacterium 4484_100</name>
    <dbReference type="NCBI Taxonomy" id="1936077"/>
    <lineage>
        <taxon>Bacteria</taxon>
        <taxon>Bacteria division WOR-3</taxon>
    </lineage>
</organism>
<dbReference type="PROSITE" id="PS00491">
    <property type="entry name" value="PROLINE_PEPTIDASE"/>
    <property type="match status" value="1"/>
</dbReference>
<evidence type="ECO:0000259" key="5">
    <source>
        <dbReference type="Pfam" id="PF01321"/>
    </source>
</evidence>